<dbReference type="Proteomes" id="UP000295504">
    <property type="component" value="Unassembled WGS sequence"/>
</dbReference>
<dbReference type="InterPro" id="IPR036890">
    <property type="entry name" value="HATPase_C_sf"/>
</dbReference>
<dbReference type="AlphaFoldDB" id="A0A4R2SPN7"/>
<accession>A0A4R2SPN7</accession>
<keyword evidence="3" id="KW-0418">Kinase</keyword>
<keyword evidence="1" id="KW-0723">Serine/threonine-protein kinase</keyword>
<dbReference type="InterPro" id="IPR003594">
    <property type="entry name" value="HATPase_dom"/>
</dbReference>
<protein>
    <submittedName>
        <fullName evidence="3">Serine/threonine-protein kinase RsbW</fullName>
    </submittedName>
</protein>
<feature type="domain" description="Histidine kinase/HSP90-like ATPase" evidence="2">
    <location>
        <begin position="22"/>
        <end position="144"/>
    </location>
</feature>
<dbReference type="EMBL" id="SLYC01000093">
    <property type="protein sequence ID" value="TCP92119.1"/>
    <property type="molecule type" value="Genomic_DNA"/>
</dbReference>
<dbReference type="PANTHER" id="PTHR35526">
    <property type="entry name" value="ANTI-SIGMA-F FACTOR RSBW-RELATED"/>
    <property type="match status" value="1"/>
</dbReference>
<evidence type="ECO:0000259" key="2">
    <source>
        <dbReference type="Pfam" id="PF13581"/>
    </source>
</evidence>
<proteinExistence type="predicted"/>
<keyword evidence="3" id="KW-0808">Transferase</keyword>
<dbReference type="Pfam" id="PF13581">
    <property type="entry name" value="HATPase_c_2"/>
    <property type="match status" value="1"/>
</dbReference>
<dbReference type="Gene3D" id="3.30.565.10">
    <property type="entry name" value="Histidine kinase-like ATPase, C-terminal domain"/>
    <property type="match status" value="1"/>
</dbReference>
<name>A0A4R2SPN7_9FIRM</name>
<reference evidence="3 4" key="1">
    <citation type="submission" date="2019-03" db="EMBL/GenBank/DDBJ databases">
        <title>Genomic Encyclopedia of Type Strains, Phase IV (KMG-IV): sequencing the most valuable type-strain genomes for metagenomic binning, comparative biology and taxonomic classification.</title>
        <authorList>
            <person name="Goeker M."/>
        </authorList>
    </citation>
    <scope>NUCLEOTIDE SEQUENCE [LARGE SCALE GENOMIC DNA]</scope>
    <source>
        <strain evidence="3 4">DSM 100013</strain>
    </source>
</reference>
<keyword evidence="4" id="KW-1185">Reference proteome</keyword>
<dbReference type="PANTHER" id="PTHR35526:SF3">
    <property type="entry name" value="ANTI-SIGMA-F FACTOR RSBW"/>
    <property type="match status" value="1"/>
</dbReference>
<gene>
    <name evidence="3" type="ORF">EDD79_10932</name>
</gene>
<evidence type="ECO:0000313" key="4">
    <source>
        <dbReference type="Proteomes" id="UP000295504"/>
    </source>
</evidence>
<dbReference type="RefSeq" id="WP_243098308.1">
    <property type="nucleotide sequence ID" value="NZ_CP058648.1"/>
</dbReference>
<sequence length="156" mass="17646">MMLIMEDRYVMNNQKDLIKLSLPNKPEYVSVVRLTLSSIASRMGFDIEKIEDLKVAVSEACSNAITHGANAEEGNFDVEFLVYEEKIDILVYDKGKGFLVNQIEEPNVHNLKEGGLGVFIIKSLMDNVEFLQNKGKGTVIKMTKYVGDDFNEKYSQ</sequence>
<dbReference type="SUPFAM" id="SSF55874">
    <property type="entry name" value="ATPase domain of HSP90 chaperone/DNA topoisomerase II/histidine kinase"/>
    <property type="match status" value="1"/>
</dbReference>
<comment type="caution">
    <text evidence="3">The sequence shown here is derived from an EMBL/GenBank/DDBJ whole genome shotgun (WGS) entry which is preliminary data.</text>
</comment>
<dbReference type="InterPro" id="IPR050267">
    <property type="entry name" value="Anti-sigma-factor_SerPK"/>
</dbReference>
<evidence type="ECO:0000313" key="3">
    <source>
        <dbReference type="EMBL" id="TCP92119.1"/>
    </source>
</evidence>
<dbReference type="CDD" id="cd16936">
    <property type="entry name" value="HATPase_RsbW-like"/>
    <property type="match status" value="1"/>
</dbReference>
<organism evidence="3 4">
    <name type="scientific">Serpentinicella alkaliphila</name>
    <dbReference type="NCBI Taxonomy" id="1734049"/>
    <lineage>
        <taxon>Bacteria</taxon>
        <taxon>Bacillati</taxon>
        <taxon>Bacillota</taxon>
        <taxon>Clostridia</taxon>
        <taxon>Peptostreptococcales</taxon>
        <taxon>Natronincolaceae</taxon>
        <taxon>Serpentinicella</taxon>
    </lineage>
</organism>
<dbReference type="NCBIfam" id="NF003144">
    <property type="entry name" value="PRK04069.1"/>
    <property type="match status" value="1"/>
</dbReference>
<evidence type="ECO:0000256" key="1">
    <source>
        <dbReference type="ARBA" id="ARBA00022527"/>
    </source>
</evidence>
<dbReference type="GO" id="GO:0004674">
    <property type="term" value="F:protein serine/threonine kinase activity"/>
    <property type="evidence" value="ECO:0007669"/>
    <property type="project" value="UniProtKB-KW"/>
</dbReference>